<protein>
    <recommendedName>
        <fullName evidence="3">MBL fold metallo-hydrolase</fullName>
    </recommendedName>
</protein>
<accession>A0ABD5Q691</accession>
<dbReference type="Proteomes" id="UP001595945">
    <property type="component" value="Unassembled WGS sequence"/>
</dbReference>
<gene>
    <name evidence="1" type="ORF">ACFO9K_17150</name>
</gene>
<dbReference type="AlphaFoldDB" id="A0ABD5Q691"/>
<dbReference type="GeneID" id="73043287"/>
<dbReference type="InterPro" id="IPR036866">
    <property type="entry name" value="RibonucZ/Hydroxyglut_hydro"/>
</dbReference>
<evidence type="ECO:0008006" key="3">
    <source>
        <dbReference type="Google" id="ProtNLM"/>
    </source>
</evidence>
<organism evidence="1 2">
    <name type="scientific">Halorussus aquaticus</name>
    <dbReference type="NCBI Taxonomy" id="2953748"/>
    <lineage>
        <taxon>Archaea</taxon>
        <taxon>Methanobacteriati</taxon>
        <taxon>Methanobacteriota</taxon>
        <taxon>Stenosarchaea group</taxon>
        <taxon>Halobacteria</taxon>
        <taxon>Halobacteriales</taxon>
        <taxon>Haladaptataceae</taxon>
        <taxon>Halorussus</taxon>
    </lineage>
</organism>
<reference evidence="1 2" key="1">
    <citation type="journal article" date="2019" name="Int. J. Syst. Evol. Microbiol.">
        <title>The Global Catalogue of Microorganisms (GCM) 10K type strain sequencing project: providing services to taxonomists for standard genome sequencing and annotation.</title>
        <authorList>
            <consortium name="The Broad Institute Genomics Platform"/>
            <consortium name="The Broad Institute Genome Sequencing Center for Infectious Disease"/>
            <person name="Wu L."/>
            <person name="Ma J."/>
        </authorList>
    </citation>
    <scope>NUCLEOTIDE SEQUENCE [LARGE SCALE GENOMIC DNA]</scope>
    <source>
        <strain evidence="1 2">XZYJ18</strain>
    </source>
</reference>
<sequence>MTTFVRDDPAGVRVIDRWSDGLGWIAHPDEDGRRASHAVRGEDGGVWLFDPLDAPGIDDIVAELGDVAGIAVLSNYHARDAGVLAARHDVPVWLPESMTRVEDRIAAPTVRYGARLGDSGFRVRTRAPLPGWRESVAFRPADGTLYVPDLLGTAPLYRVTDERLGVYTFRRPMPPRDLLGGLAPERILVGHGEGVFEDAASALSGALDRSRPGFPRALLENGASQLRALVGVVRE</sequence>
<dbReference type="RefSeq" id="WP_254268390.1">
    <property type="nucleotide sequence ID" value="NZ_CP100400.1"/>
</dbReference>
<dbReference type="SUPFAM" id="SSF56281">
    <property type="entry name" value="Metallo-hydrolase/oxidoreductase"/>
    <property type="match status" value="1"/>
</dbReference>
<name>A0ABD5Q691_9EURY</name>
<proteinExistence type="predicted"/>
<comment type="caution">
    <text evidence="1">The sequence shown here is derived from an EMBL/GenBank/DDBJ whole genome shotgun (WGS) entry which is preliminary data.</text>
</comment>
<evidence type="ECO:0000313" key="2">
    <source>
        <dbReference type="Proteomes" id="UP001595945"/>
    </source>
</evidence>
<keyword evidence="2" id="KW-1185">Reference proteome</keyword>
<dbReference type="Gene3D" id="3.60.15.10">
    <property type="entry name" value="Ribonuclease Z/Hydroxyacylglutathione hydrolase-like"/>
    <property type="match status" value="1"/>
</dbReference>
<dbReference type="EMBL" id="JBHSHT010000002">
    <property type="protein sequence ID" value="MFC4825987.1"/>
    <property type="molecule type" value="Genomic_DNA"/>
</dbReference>
<evidence type="ECO:0000313" key="1">
    <source>
        <dbReference type="EMBL" id="MFC4825987.1"/>
    </source>
</evidence>